<dbReference type="InterPro" id="IPR003018">
    <property type="entry name" value="GAF"/>
</dbReference>
<name>A0A533QM34_9BACT</name>
<dbReference type="PANTHER" id="PTHR46663:SF3">
    <property type="entry name" value="SLL0267 PROTEIN"/>
    <property type="match status" value="1"/>
</dbReference>
<dbReference type="SUPFAM" id="SSF55785">
    <property type="entry name" value="PYP-like sensor domain (PAS domain)"/>
    <property type="match status" value="1"/>
</dbReference>
<feature type="compositionally biased region" description="Basic and acidic residues" evidence="2">
    <location>
        <begin position="1"/>
        <end position="32"/>
    </location>
</feature>
<dbReference type="SUPFAM" id="SSF55781">
    <property type="entry name" value="GAF domain-like"/>
    <property type="match status" value="1"/>
</dbReference>
<dbReference type="Proteomes" id="UP000319783">
    <property type="component" value="Unassembled WGS sequence"/>
</dbReference>
<dbReference type="Pfam" id="PF00990">
    <property type="entry name" value="GGDEF"/>
    <property type="match status" value="1"/>
</dbReference>
<dbReference type="PANTHER" id="PTHR46663">
    <property type="entry name" value="DIGUANYLATE CYCLASE DGCT-RELATED"/>
    <property type="match status" value="1"/>
</dbReference>
<dbReference type="InterPro" id="IPR000160">
    <property type="entry name" value="GGDEF_dom"/>
</dbReference>
<reference evidence="6 7" key="1">
    <citation type="submission" date="2019-04" db="EMBL/GenBank/DDBJ databases">
        <title>Genome of a novel bacterium Candidatus Jettenia ecosi reconstructed from metagenome of an anammox bioreactor.</title>
        <authorList>
            <person name="Mardanov A.V."/>
            <person name="Beletsky A.V."/>
            <person name="Ravin N.V."/>
            <person name="Botchkova E.A."/>
            <person name="Litti Y.V."/>
            <person name="Nozhevnikova A.N."/>
        </authorList>
    </citation>
    <scope>NUCLEOTIDE SEQUENCE [LARGE SCALE GENOMIC DNA]</scope>
    <source>
        <strain evidence="6">J2</strain>
    </source>
</reference>
<dbReference type="NCBIfam" id="TIGR00229">
    <property type="entry name" value="sensory_box"/>
    <property type="match status" value="1"/>
</dbReference>
<evidence type="ECO:0000259" key="3">
    <source>
        <dbReference type="PROSITE" id="PS50112"/>
    </source>
</evidence>
<sequence>MNRDNELPEKHTILHTEADLTKNDEESHREASDDIQMEDELRKLSRAIEQSPSAVMITNSKGSIEYVNPKFTQVTGYTPEEVLGKNPRILKSDTVPSEEYRQLWETITSGGEWRGEFCNKRKDGGYYWEYASISGVRNHKGDITHFIAVKEDITERKRAEDERNKHIKELEDLMSYSTIMNDEVHEETLLRHMSSAIREHFNPDIMAIIMLDRERNMLYVPLIEPSVPVSEFIKNEAILDPLLCNVIKTRRECIVMNTNKDLPCKCILYKIERGGYICLPLIAGGILFGMVVMIKKEIACWNDEKIRRLMSNYVGLTALALHRLELLDIAKHTNITDELTGVYNKRFFNEILSKQIFLAKRRNEHLSLLILDPDHFKNIHDTYGEGAGDRILQQMTRIISDFVNKSDIIARYDHEEIAIIMPTLFITRALVKADEIRRIIEYTDFDDIVPGQTIKLTVSIGIASFPEHGTEQETLIKLANKALYQAKEGGRNRVAGPY</sequence>
<evidence type="ECO:0000313" key="7">
    <source>
        <dbReference type="Proteomes" id="UP000319783"/>
    </source>
</evidence>
<evidence type="ECO:0000259" key="4">
    <source>
        <dbReference type="PROSITE" id="PS50113"/>
    </source>
</evidence>
<dbReference type="PROSITE" id="PS50112">
    <property type="entry name" value="PAS"/>
    <property type="match status" value="1"/>
</dbReference>
<dbReference type="SMART" id="SM00065">
    <property type="entry name" value="GAF"/>
    <property type="match status" value="1"/>
</dbReference>
<feature type="domain" description="GGDEF" evidence="5">
    <location>
        <begin position="364"/>
        <end position="498"/>
    </location>
</feature>
<dbReference type="PROSITE" id="PS50113">
    <property type="entry name" value="PAC"/>
    <property type="match status" value="1"/>
</dbReference>
<feature type="coiled-coil region" evidence="1">
    <location>
        <begin position="149"/>
        <end position="176"/>
    </location>
</feature>
<dbReference type="Pfam" id="PF13426">
    <property type="entry name" value="PAS_9"/>
    <property type="match status" value="1"/>
</dbReference>
<feature type="domain" description="PAC" evidence="4">
    <location>
        <begin position="113"/>
        <end position="165"/>
    </location>
</feature>
<evidence type="ECO:0000259" key="5">
    <source>
        <dbReference type="PROSITE" id="PS50887"/>
    </source>
</evidence>
<dbReference type="FunFam" id="3.30.70.270:FF:000001">
    <property type="entry name" value="Diguanylate cyclase domain protein"/>
    <property type="match status" value="1"/>
</dbReference>
<dbReference type="InterPro" id="IPR000014">
    <property type="entry name" value="PAS"/>
</dbReference>
<evidence type="ECO:0000256" key="1">
    <source>
        <dbReference type="SAM" id="Coils"/>
    </source>
</evidence>
<dbReference type="InterPro" id="IPR043128">
    <property type="entry name" value="Rev_trsase/Diguanyl_cyclase"/>
</dbReference>
<dbReference type="InterPro" id="IPR029016">
    <property type="entry name" value="GAF-like_dom_sf"/>
</dbReference>
<dbReference type="Gene3D" id="3.30.70.270">
    <property type="match status" value="1"/>
</dbReference>
<gene>
    <name evidence="6" type="ORF">JETT_2066</name>
</gene>
<dbReference type="SMART" id="SM00267">
    <property type="entry name" value="GGDEF"/>
    <property type="match status" value="1"/>
</dbReference>
<organism evidence="6 7">
    <name type="scientific">Candidatus Jettenia ecosi</name>
    <dbReference type="NCBI Taxonomy" id="2494326"/>
    <lineage>
        <taxon>Bacteria</taxon>
        <taxon>Pseudomonadati</taxon>
        <taxon>Planctomycetota</taxon>
        <taxon>Candidatus Brocadiia</taxon>
        <taxon>Candidatus Brocadiales</taxon>
        <taxon>Candidatus Brocadiaceae</taxon>
        <taxon>Candidatus Jettenia</taxon>
    </lineage>
</organism>
<dbReference type="InterPro" id="IPR029787">
    <property type="entry name" value="Nucleotide_cyclase"/>
</dbReference>
<dbReference type="InterPro" id="IPR000700">
    <property type="entry name" value="PAS-assoc_C"/>
</dbReference>
<dbReference type="CDD" id="cd01949">
    <property type="entry name" value="GGDEF"/>
    <property type="match status" value="1"/>
</dbReference>
<dbReference type="InterPro" id="IPR035965">
    <property type="entry name" value="PAS-like_dom_sf"/>
</dbReference>
<dbReference type="SMART" id="SM00086">
    <property type="entry name" value="PAC"/>
    <property type="match status" value="1"/>
</dbReference>
<dbReference type="InterPro" id="IPR001610">
    <property type="entry name" value="PAC"/>
</dbReference>
<dbReference type="PROSITE" id="PS50887">
    <property type="entry name" value="GGDEF"/>
    <property type="match status" value="1"/>
</dbReference>
<feature type="region of interest" description="Disordered" evidence="2">
    <location>
        <begin position="1"/>
        <end position="35"/>
    </location>
</feature>
<evidence type="ECO:0000256" key="2">
    <source>
        <dbReference type="SAM" id="MobiDB-lite"/>
    </source>
</evidence>
<dbReference type="CDD" id="cd00130">
    <property type="entry name" value="PAS"/>
    <property type="match status" value="1"/>
</dbReference>
<protein>
    <submittedName>
        <fullName evidence="6">Diguanylate cyclase/phosphodiesterase (GGDEF &amp; EAL domains) with PAS/PAC sensor(S)</fullName>
    </submittedName>
</protein>
<dbReference type="Gene3D" id="3.30.450.40">
    <property type="match status" value="1"/>
</dbReference>
<evidence type="ECO:0000313" key="6">
    <source>
        <dbReference type="EMBL" id="TLD41640.1"/>
    </source>
</evidence>
<feature type="domain" description="PAS" evidence="3">
    <location>
        <begin position="40"/>
        <end position="86"/>
    </location>
</feature>
<dbReference type="SUPFAM" id="SSF55073">
    <property type="entry name" value="Nucleotide cyclase"/>
    <property type="match status" value="1"/>
</dbReference>
<keyword evidence="1" id="KW-0175">Coiled coil</keyword>
<comment type="caution">
    <text evidence="6">The sequence shown here is derived from an EMBL/GenBank/DDBJ whole genome shotgun (WGS) entry which is preliminary data.</text>
</comment>
<accession>A0A533QM34</accession>
<dbReference type="SMART" id="SM00091">
    <property type="entry name" value="PAS"/>
    <property type="match status" value="1"/>
</dbReference>
<dbReference type="EMBL" id="SULG01000040">
    <property type="protein sequence ID" value="TLD41640.1"/>
    <property type="molecule type" value="Genomic_DNA"/>
</dbReference>
<dbReference type="GO" id="GO:0003824">
    <property type="term" value="F:catalytic activity"/>
    <property type="evidence" value="ECO:0007669"/>
    <property type="project" value="UniProtKB-ARBA"/>
</dbReference>
<dbReference type="InterPro" id="IPR052163">
    <property type="entry name" value="DGC-Regulatory_Protein"/>
</dbReference>
<dbReference type="NCBIfam" id="TIGR00254">
    <property type="entry name" value="GGDEF"/>
    <property type="match status" value="1"/>
</dbReference>
<proteinExistence type="predicted"/>
<dbReference type="Gene3D" id="3.30.450.20">
    <property type="entry name" value="PAS domain"/>
    <property type="match status" value="1"/>
</dbReference>
<dbReference type="AlphaFoldDB" id="A0A533QM34"/>